<dbReference type="Proteomes" id="UP000681720">
    <property type="component" value="Unassembled WGS sequence"/>
</dbReference>
<dbReference type="Proteomes" id="UP000681967">
    <property type="component" value="Unassembled WGS sequence"/>
</dbReference>
<feature type="non-terminal residue" evidence="1">
    <location>
        <position position="1"/>
    </location>
</feature>
<dbReference type="EMBL" id="CAJNOW010014013">
    <property type="protein sequence ID" value="CAF1628388.1"/>
    <property type="molecule type" value="Genomic_DNA"/>
</dbReference>
<name>A0A816CQU6_9BILA</name>
<dbReference type="EMBL" id="CAJOBH010017650">
    <property type="protein sequence ID" value="CAF4200970.1"/>
    <property type="molecule type" value="Genomic_DNA"/>
</dbReference>
<dbReference type="Proteomes" id="UP000663834">
    <property type="component" value="Unassembled WGS sequence"/>
</dbReference>
<dbReference type="EMBL" id="CAJNRE010014023">
    <property type="protein sequence ID" value="CAF2123662.1"/>
    <property type="molecule type" value="Genomic_DNA"/>
</dbReference>
<proteinExistence type="predicted"/>
<evidence type="ECO:0000313" key="6">
    <source>
        <dbReference type="Proteomes" id="UP000663834"/>
    </source>
</evidence>
<dbReference type="Proteomes" id="UP000663824">
    <property type="component" value="Unassembled WGS sequence"/>
</dbReference>
<evidence type="ECO:0000313" key="3">
    <source>
        <dbReference type="EMBL" id="CAF4200970.1"/>
    </source>
</evidence>
<sequence>LVAFFIDEFDEKKAEIDRVGPADATIAVGRVEIPTGGIVVNKAGGVVCSSISGSCCC</sequence>
<dbReference type="AlphaFoldDB" id="A0A816CQU6"/>
<dbReference type="EMBL" id="CAJOBJ010040879">
    <property type="protein sequence ID" value="CAF4325643.1"/>
    <property type="molecule type" value="Genomic_DNA"/>
</dbReference>
<reference evidence="1" key="1">
    <citation type="submission" date="2021-02" db="EMBL/GenBank/DDBJ databases">
        <authorList>
            <person name="Nowell W R."/>
        </authorList>
    </citation>
    <scope>NUCLEOTIDE SEQUENCE</scope>
</reference>
<gene>
    <name evidence="3" type="ORF">BYL167_LOCUS23643</name>
    <name evidence="5" type="ORF">GIL414_LOCUS26892</name>
    <name evidence="1" type="ORF">KQP761_LOCUS25725</name>
    <name evidence="2" type="ORF">MBJ925_LOCUS26353</name>
    <name evidence="4" type="ORF">SMN809_LOCUS26322</name>
</gene>
<organism evidence="1 6">
    <name type="scientific">Rotaria magnacalcarata</name>
    <dbReference type="NCBI Taxonomy" id="392030"/>
    <lineage>
        <taxon>Eukaryota</taxon>
        <taxon>Metazoa</taxon>
        <taxon>Spiralia</taxon>
        <taxon>Gnathifera</taxon>
        <taxon>Rotifera</taxon>
        <taxon>Eurotatoria</taxon>
        <taxon>Bdelloidea</taxon>
        <taxon>Philodinida</taxon>
        <taxon>Philodinidae</taxon>
        <taxon>Rotaria</taxon>
    </lineage>
</organism>
<dbReference type="Proteomes" id="UP000676336">
    <property type="component" value="Unassembled WGS sequence"/>
</dbReference>
<dbReference type="EMBL" id="CAJOBI010037235">
    <property type="protein sequence ID" value="CAF4306024.1"/>
    <property type="molecule type" value="Genomic_DNA"/>
</dbReference>
<protein>
    <submittedName>
        <fullName evidence="1">Uncharacterized protein</fullName>
    </submittedName>
</protein>
<evidence type="ECO:0000313" key="2">
    <source>
        <dbReference type="EMBL" id="CAF2123662.1"/>
    </source>
</evidence>
<evidence type="ECO:0000313" key="4">
    <source>
        <dbReference type="EMBL" id="CAF4306024.1"/>
    </source>
</evidence>
<accession>A0A816CQU6</accession>
<evidence type="ECO:0000313" key="5">
    <source>
        <dbReference type="EMBL" id="CAF4325643.1"/>
    </source>
</evidence>
<comment type="caution">
    <text evidence="1">The sequence shown here is derived from an EMBL/GenBank/DDBJ whole genome shotgun (WGS) entry which is preliminary data.</text>
</comment>
<evidence type="ECO:0000313" key="1">
    <source>
        <dbReference type="EMBL" id="CAF1628388.1"/>
    </source>
</evidence>